<comment type="similarity">
    <text evidence="2">Belongs to the outer membrane factor (OMF) (TC 1.B.17) family.</text>
</comment>
<dbReference type="InterPro" id="IPR051906">
    <property type="entry name" value="TolC-like"/>
</dbReference>
<evidence type="ECO:0000313" key="10">
    <source>
        <dbReference type="Proteomes" id="UP000756530"/>
    </source>
</evidence>
<evidence type="ECO:0000256" key="3">
    <source>
        <dbReference type="ARBA" id="ARBA00022448"/>
    </source>
</evidence>
<sequence>MRRFLAIVTALVLTTGFVTSGPARAESLSDAMVSAYKNSGLLEQQRALLRAEDENVAIAVSALRPVISYSATAGRTISDPVGGGLLGAPTDRFNASINLQAQLLLFDFGQTDQKIAIARESVMMAREMLVGVEQNVLLNAVQAYLNVLSAQESVALQGSSVRLITQELRAARDRFEVGEITQTDVSLAEARLAAARSAEAAAQGDLMVQREAYKAAVGRFPGNLAPPPSPPRVPDTLDAAKAQARARHPDILSAKRAVSSAEMSIELAKLSTRPTVSASATATRTFRPAATEARSLQGGVTLSGPIYSGGRLTALYRQAVAQAEAQRAGLLVTTQGIDQQVGNAWAQLAIATASLQATDRQIRASQVALRGAREEATLGARTTLDVLNAEQELLDARSSAISARYDQYGAIYRLLAAMGLLTADHLNLGIVSYDPEAYYNAVQDAPLRRVSPQGQKLEHILETLGK</sequence>
<comment type="caution">
    <text evidence="9">The sequence shown here is derived from an EMBL/GenBank/DDBJ whole genome shotgun (WGS) entry which is preliminary data.</text>
</comment>
<dbReference type="PANTHER" id="PTHR30026:SF22">
    <property type="entry name" value="OUTER MEMBRANE EFFLUX PROTEIN"/>
    <property type="match status" value="1"/>
</dbReference>
<gene>
    <name evidence="9" type="ORF">KJP28_03445</name>
</gene>
<dbReference type="InterPro" id="IPR010130">
    <property type="entry name" value="T1SS_OMP_TolC"/>
</dbReference>
<dbReference type="RefSeq" id="WP_218390825.1">
    <property type="nucleotide sequence ID" value="NZ_JAHUZE010000001.1"/>
</dbReference>
<dbReference type="PANTHER" id="PTHR30026">
    <property type="entry name" value="OUTER MEMBRANE PROTEIN TOLC"/>
    <property type="match status" value="1"/>
</dbReference>
<evidence type="ECO:0000256" key="8">
    <source>
        <dbReference type="SAM" id="SignalP"/>
    </source>
</evidence>
<organism evidence="9 10">
    <name type="scientific">Maritimibacter dapengensis</name>
    <dbReference type="NCBI Taxonomy" id="2836868"/>
    <lineage>
        <taxon>Bacteria</taxon>
        <taxon>Pseudomonadati</taxon>
        <taxon>Pseudomonadota</taxon>
        <taxon>Alphaproteobacteria</taxon>
        <taxon>Rhodobacterales</taxon>
        <taxon>Roseobacteraceae</taxon>
        <taxon>Maritimibacter</taxon>
    </lineage>
</organism>
<keyword evidence="3" id="KW-0813">Transport</keyword>
<dbReference type="Pfam" id="PF02321">
    <property type="entry name" value="OEP"/>
    <property type="match status" value="2"/>
</dbReference>
<reference evidence="9 10" key="1">
    <citation type="submission" date="2021-05" db="EMBL/GenBank/DDBJ databases">
        <title>Culturable bacteria isolated from Daya Bay.</title>
        <authorList>
            <person name="Zheng W."/>
            <person name="Yu S."/>
            <person name="Huang Y."/>
        </authorList>
    </citation>
    <scope>NUCLEOTIDE SEQUENCE [LARGE SCALE GENOMIC DNA]</scope>
    <source>
        <strain evidence="9 10">DP4N28-5</strain>
    </source>
</reference>
<feature type="signal peptide" evidence="8">
    <location>
        <begin position="1"/>
        <end position="25"/>
    </location>
</feature>
<dbReference type="Proteomes" id="UP000756530">
    <property type="component" value="Unassembled WGS sequence"/>
</dbReference>
<keyword evidence="8" id="KW-0732">Signal</keyword>
<keyword evidence="5" id="KW-0812">Transmembrane</keyword>
<accession>A0ABS6SYD9</accession>
<protein>
    <submittedName>
        <fullName evidence="9">TolC family outer membrane protein</fullName>
    </submittedName>
</protein>
<evidence type="ECO:0000256" key="5">
    <source>
        <dbReference type="ARBA" id="ARBA00022692"/>
    </source>
</evidence>
<keyword evidence="4" id="KW-1134">Transmembrane beta strand</keyword>
<evidence type="ECO:0000256" key="1">
    <source>
        <dbReference type="ARBA" id="ARBA00004442"/>
    </source>
</evidence>
<evidence type="ECO:0000256" key="7">
    <source>
        <dbReference type="ARBA" id="ARBA00023237"/>
    </source>
</evidence>
<evidence type="ECO:0000256" key="4">
    <source>
        <dbReference type="ARBA" id="ARBA00022452"/>
    </source>
</evidence>
<dbReference type="InterPro" id="IPR003423">
    <property type="entry name" value="OMP_efflux"/>
</dbReference>
<dbReference type="NCBIfam" id="TIGR01844">
    <property type="entry name" value="type_I_sec_TolC"/>
    <property type="match status" value="1"/>
</dbReference>
<evidence type="ECO:0000256" key="6">
    <source>
        <dbReference type="ARBA" id="ARBA00023136"/>
    </source>
</evidence>
<evidence type="ECO:0000313" key="9">
    <source>
        <dbReference type="EMBL" id="MBV7377967.1"/>
    </source>
</evidence>
<name>A0ABS6SYD9_9RHOB</name>
<keyword evidence="6" id="KW-0472">Membrane</keyword>
<proteinExistence type="inferred from homology"/>
<keyword evidence="10" id="KW-1185">Reference proteome</keyword>
<comment type="subcellular location">
    <subcellularLocation>
        <location evidence="1">Cell outer membrane</location>
    </subcellularLocation>
</comment>
<keyword evidence="7" id="KW-0998">Cell outer membrane</keyword>
<dbReference type="EMBL" id="JAHUZE010000001">
    <property type="protein sequence ID" value="MBV7377967.1"/>
    <property type="molecule type" value="Genomic_DNA"/>
</dbReference>
<evidence type="ECO:0000256" key="2">
    <source>
        <dbReference type="ARBA" id="ARBA00007613"/>
    </source>
</evidence>
<feature type="chain" id="PRO_5045206648" evidence="8">
    <location>
        <begin position="26"/>
        <end position="466"/>
    </location>
</feature>